<feature type="domain" description="Vacuolar sorting protein Vps3844 C-terminal" evidence="3">
    <location>
        <begin position="298"/>
        <end position="400"/>
    </location>
</feature>
<reference evidence="4 5" key="1">
    <citation type="journal article" date="2013" name="PLoS ONE">
        <title>Genomic and secretomic analyses reveal unique features of the lignocellulolytic enzyme system of Penicillium decumbens.</title>
        <authorList>
            <person name="Liu G."/>
            <person name="Zhang L."/>
            <person name="Wei X."/>
            <person name="Zou G."/>
            <person name="Qin Y."/>
            <person name="Ma L."/>
            <person name="Li J."/>
            <person name="Zheng H."/>
            <person name="Wang S."/>
            <person name="Wang C."/>
            <person name="Xun L."/>
            <person name="Zhao G.-P."/>
            <person name="Zhou Z."/>
            <person name="Qu Y."/>
        </authorList>
    </citation>
    <scope>NUCLEOTIDE SEQUENCE [LARGE SCALE GENOMIC DNA]</scope>
    <source>
        <strain evidence="5">114-2 / CGMCC 5302</strain>
    </source>
</reference>
<keyword evidence="1" id="KW-0472">Membrane</keyword>
<name>S7ZBJ0_PENO1</name>
<dbReference type="PANTHER" id="PTHR36853">
    <property type="entry name" value="EXPRESSED PROTEIN"/>
    <property type="match status" value="1"/>
</dbReference>
<protein>
    <recommendedName>
        <fullName evidence="3">Vacuolar sorting protein Vps3844 C-terminal domain-containing protein</fullName>
    </recommendedName>
</protein>
<keyword evidence="2" id="KW-0732">Signal</keyword>
<dbReference type="HOGENOM" id="CLU_054960_0_0_1"/>
<dbReference type="AlphaFoldDB" id="S7ZBJ0"/>
<accession>S7ZBJ0</accession>
<proteinExistence type="predicted"/>
<gene>
    <name evidence="4" type="ORF">PDE_00992</name>
</gene>
<evidence type="ECO:0000259" key="3">
    <source>
        <dbReference type="Pfam" id="PF12955"/>
    </source>
</evidence>
<dbReference type="PhylomeDB" id="S7ZBJ0"/>
<dbReference type="OrthoDB" id="5583277at2759"/>
<keyword evidence="1" id="KW-0812">Transmembrane</keyword>
<dbReference type="InterPro" id="IPR053065">
    <property type="entry name" value="Archenteron_Induction-Rel"/>
</dbReference>
<dbReference type="Proteomes" id="UP000019376">
    <property type="component" value="Unassembled WGS sequence"/>
</dbReference>
<feature type="chain" id="PRO_5004547266" description="Vacuolar sorting protein Vps3844 C-terminal domain-containing protein" evidence="2">
    <location>
        <begin position="21"/>
        <end position="409"/>
    </location>
</feature>
<feature type="signal peptide" evidence="2">
    <location>
        <begin position="1"/>
        <end position="20"/>
    </location>
</feature>
<dbReference type="eggNOG" id="ENOG502S64Q">
    <property type="taxonomic scope" value="Eukaryota"/>
</dbReference>
<sequence>MHLVSKLLAIAATGALGTHALETSIFTFPSSTSPEDGSVKLDDQVVTEDVARLILELRTESSLQSVLGNVNSDTVDRLNEYSGAQNSLFGGEDSQATPSRNLVLLEGINEAVGSSLRKAQSSSLVVPHASPELVEGSIIDRLEVGDMKKRCAYHFGGDDAVSESVQSAKDCLARDPVLSQSQNIAPEFLNLIASLEVWSSKDNMMSASRLALKGSSDDALVSKSLELLFQNMDKLATSNHHEITLLTMHTPASSPDFGKLARRDHEPTRHSPFATSAQSIIQKSAQTQALSSVLAPVCHASNSSCTETTNSCSGHGQCYLKSSSGDSKCFACRCQPTVRTRSNGSKQTIYWGGPACQKEDISSPFFLIAGVTILVIVLVTGGVGMLFSVGAEELPSVIGAGITGSKTTA</sequence>
<evidence type="ECO:0000256" key="1">
    <source>
        <dbReference type="SAM" id="Phobius"/>
    </source>
</evidence>
<dbReference type="PANTHER" id="PTHR36853:SF1">
    <property type="entry name" value="DUF3844 DOMAIN-CONTAINING PROTEIN"/>
    <property type="match status" value="1"/>
</dbReference>
<dbReference type="GO" id="GO:0005783">
    <property type="term" value="C:endoplasmic reticulum"/>
    <property type="evidence" value="ECO:0007669"/>
    <property type="project" value="TreeGrafter"/>
</dbReference>
<dbReference type="EMBL" id="KB644408">
    <property type="protein sequence ID" value="EPS26056.1"/>
    <property type="molecule type" value="Genomic_DNA"/>
</dbReference>
<dbReference type="Pfam" id="PF12955">
    <property type="entry name" value="Vps3844_C"/>
    <property type="match status" value="1"/>
</dbReference>
<organism evidence="4 5">
    <name type="scientific">Penicillium oxalicum (strain 114-2 / CGMCC 5302)</name>
    <name type="common">Penicillium decumbens</name>
    <dbReference type="NCBI Taxonomy" id="933388"/>
    <lineage>
        <taxon>Eukaryota</taxon>
        <taxon>Fungi</taxon>
        <taxon>Dikarya</taxon>
        <taxon>Ascomycota</taxon>
        <taxon>Pezizomycotina</taxon>
        <taxon>Eurotiomycetes</taxon>
        <taxon>Eurotiomycetidae</taxon>
        <taxon>Eurotiales</taxon>
        <taxon>Aspergillaceae</taxon>
        <taxon>Penicillium</taxon>
    </lineage>
</organism>
<evidence type="ECO:0000313" key="4">
    <source>
        <dbReference type="EMBL" id="EPS26056.1"/>
    </source>
</evidence>
<keyword evidence="1" id="KW-1133">Transmembrane helix</keyword>
<evidence type="ECO:0000256" key="2">
    <source>
        <dbReference type="SAM" id="SignalP"/>
    </source>
</evidence>
<dbReference type="STRING" id="933388.S7ZBJ0"/>
<dbReference type="InterPro" id="IPR024382">
    <property type="entry name" value="Vps3844_C"/>
</dbReference>
<keyword evidence="5" id="KW-1185">Reference proteome</keyword>
<evidence type="ECO:0000313" key="5">
    <source>
        <dbReference type="Proteomes" id="UP000019376"/>
    </source>
</evidence>
<feature type="transmembrane region" description="Helical" evidence="1">
    <location>
        <begin position="365"/>
        <end position="387"/>
    </location>
</feature>